<gene>
    <name evidence="1" type="ORF">BV25DRAFT_1878976</name>
</gene>
<keyword evidence="2" id="KW-1185">Reference proteome</keyword>
<organism evidence="1 2">
    <name type="scientific">Artomyces pyxidatus</name>
    <dbReference type="NCBI Taxonomy" id="48021"/>
    <lineage>
        <taxon>Eukaryota</taxon>
        <taxon>Fungi</taxon>
        <taxon>Dikarya</taxon>
        <taxon>Basidiomycota</taxon>
        <taxon>Agaricomycotina</taxon>
        <taxon>Agaricomycetes</taxon>
        <taxon>Russulales</taxon>
        <taxon>Auriscalpiaceae</taxon>
        <taxon>Artomyces</taxon>
    </lineage>
</organism>
<sequence length="515" mass="58493">MNSERLIDWFQANNGTFDSSALTFTIIDGFGRSAIALRDLSEGHTLFTLPRDLTLSTRTSKLPNLVGQMEWKKRGLHSGWVGLILSMMWEEAQGSASRWRTYLESLPTSFDTPMFWSPDDLEELKGTAVVEKLGRDQAEADYREKVLPMLQARPDLFEPEELDSHYSLKNYHVMGSRILSRSFQVERWHVNDVESEFDVVSKSPGRTGSADPAMDVDEEHDTINSEGDLMEPGEAIQDDEDSDDDEEDPSDVAMVPMADMLNARYESENAKLFYEEDFLRMTVTKPISAGDQIWNTYGDLPNSELLRRYGHVDMISLPDGDLGNPADIVEVRADIVVEILRRRRENEQLGSITERVDWWLELGGEDVFVVESNGKTPSEMIAFTRLLLISDSDWEKLKLKTRLPKPKTDMDVLSLAVDVFQTRLSDYSTTVEEDKAILSSTTEDGKLSINRRHAVSVRLGEKRVLHKALQDLREKIASSSFSTTKVPKVKVQNKKRKLDEPADRKEGGVKKPVRR</sequence>
<reference evidence="1" key="1">
    <citation type="submission" date="2021-03" db="EMBL/GenBank/DDBJ databases">
        <authorList>
            <consortium name="DOE Joint Genome Institute"/>
            <person name="Ahrendt S."/>
            <person name="Looney B.P."/>
            <person name="Miyauchi S."/>
            <person name="Morin E."/>
            <person name="Drula E."/>
            <person name="Courty P.E."/>
            <person name="Chicoki N."/>
            <person name="Fauchery L."/>
            <person name="Kohler A."/>
            <person name="Kuo A."/>
            <person name="Labutti K."/>
            <person name="Pangilinan J."/>
            <person name="Lipzen A."/>
            <person name="Riley R."/>
            <person name="Andreopoulos W."/>
            <person name="He G."/>
            <person name="Johnson J."/>
            <person name="Barry K.W."/>
            <person name="Grigoriev I.V."/>
            <person name="Nagy L."/>
            <person name="Hibbett D."/>
            <person name="Henrissat B."/>
            <person name="Matheny P.B."/>
            <person name="Labbe J."/>
            <person name="Martin F."/>
        </authorList>
    </citation>
    <scope>NUCLEOTIDE SEQUENCE</scope>
    <source>
        <strain evidence="1">HHB10654</strain>
    </source>
</reference>
<dbReference type="Proteomes" id="UP000814140">
    <property type="component" value="Unassembled WGS sequence"/>
</dbReference>
<dbReference type="EMBL" id="MU277193">
    <property type="protein sequence ID" value="KAI0066033.1"/>
    <property type="molecule type" value="Genomic_DNA"/>
</dbReference>
<evidence type="ECO:0000313" key="2">
    <source>
        <dbReference type="Proteomes" id="UP000814140"/>
    </source>
</evidence>
<name>A0ACB8TBT3_9AGAM</name>
<reference evidence="1" key="2">
    <citation type="journal article" date="2022" name="New Phytol.">
        <title>Evolutionary transition to the ectomycorrhizal habit in the genomes of a hyperdiverse lineage of mushroom-forming fungi.</title>
        <authorList>
            <person name="Looney B."/>
            <person name="Miyauchi S."/>
            <person name="Morin E."/>
            <person name="Drula E."/>
            <person name="Courty P.E."/>
            <person name="Kohler A."/>
            <person name="Kuo A."/>
            <person name="LaButti K."/>
            <person name="Pangilinan J."/>
            <person name="Lipzen A."/>
            <person name="Riley R."/>
            <person name="Andreopoulos W."/>
            <person name="He G."/>
            <person name="Johnson J."/>
            <person name="Nolan M."/>
            <person name="Tritt A."/>
            <person name="Barry K.W."/>
            <person name="Grigoriev I.V."/>
            <person name="Nagy L.G."/>
            <person name="Hibbett D."/>
            <person name="Henrissat B."/>
            <person name="Matheny P.B."/>
            <person name="Labbe J."/>
            <person name="Martin F.M."/>
        </authorList>
    </citation>
    <scope>NUCLEOTIDE SEQUENCE</scope>
    <source>
        <strain evidence="1">HHB10654</strain>
    </source>
</reference>
<accession>A0ACB8TBT3</accession>
<evidence type="ECO:0000313" key="1">
    <source>
        <dbReference type="EMBL" id="KAI0066033.1"/>
    </source>
</evidence>
<comment type="caution">
    <text evidence="1">The sequence shown here is derived from an EMBL/GenBank/DDBJ whole genome shotgun (WGS) entry which is preliminary data.</text>
</comment>
<protein>
    <submittedName>
        <fullName evidence="1">SET domain-containing protein</fullName>
    </submittedName>
</protein>
<proteinExistence type="predicted"/>